<protein>
    <submittedName>
        <fullName evidence="7">Cellulose binding domain-containing protein</fullName>
    </submittedName>
</protein>
<dbReference type="Proteomes" id="UP001499854">
    <property type="component" value="Unassembled WGS sequence"/>
</dbReference>
<evidence type="ECO:0000313" key="7">
    <source>
        <dbReference type="EMBL" id="GAA2006073.1"/>
    </source>
</evidence>
<dbReference type="CDD" id="cd00063">
    <property type="entry name" value="FN3"/>
    <property type="match status" value="1"/>
</dbReference>
<gene>
    <name evidence="7" type="ORF">GCM10009838_85410</name>
</gene>
<keyword evidence="2" id="KW-0378">Hydrolase</keyword>
<feature type="signal peptide" evidence="4">
    <location>
        <begin position="1"/>
        <end position="23"/>
    </location>
</feature>
<dbReference type="EMBL" id="BAAAQM010000089">
    <property type="protein sequence ID" value="GAA2006073.1"/>
    <property type="molecule type" value="Genomic_DNA"/>
</dbReference>
<dbReference type="InterPro" id="IPR013783">
    <property type="entry name" value="Ig-like_fold"/>
</dbReference>
<dbReference type="InterPro" id="IPR017853">
    <property type="entry name" value="GH"/>
</dbReference>
<dbReference type="SMART" id="SM00060">
    <property type="entry name" value="FN3"/>
    <property type="match status" value="1"/>
</dbReference>
<organism evidence="7 8">
    <name type="scientific">Catenulispora subtropica</name>
    <dbReference type="NCBI Taxonomy" id="450798"/>
    <lineage>
        <taxon>Bacteria</taxon>
        <taxon>Bacillati</taxon>
        <taxon>Actinomycetota</taxon>
        <taxon>Actinomycetes</taxon>
        <taxon>Catenulisporales</taxon>
        <taxon>Catenulisporaceae</taxon>
        <taxon>Catenulispora</taxon>
    </lineage>
</organism>
<dbReference type="Gene3D" id="2.60.40.10">
    <property type="entry name" value="Immunoglobulins"/>
    <property type="match status" value="1"/>
</dbReference>
<dbReference type="Gene3D" id="2.60.40.290">
    <property type="match status" value="1"/>
</dbReference>
<accession>A0ABP5EUR3</accession>
<reference evidence="8" key="1">
    <citation type="journal article" date="2019" name="Int. J. Syst. Evol. Microbiol.">
        <title>The Global Catalogue of Microorganisms (GCM) 10K type strain sequencing project: providing services to taxonomists for standard genome sequencing and annotation.</title>
        <authorList>
            <consortium name="The Broad Institute Genomics Platform"/>
            <consortium name="The Broad Institute Genome Sequencing Center for Infectious Disease"/>
            <person name="Wu L."/>
            <person name="Ma J."/>
        </authorList>
    </citation>
    <scope>NUCLEOTIDE SEQUENCE [LARGE SCALE GENOMIC DNA]</scope>
    <source>
        <strain evidence="8">JCM 16013</strain>
    </source>
</reference>
<dbReference type="InterPro" id="IPR003961">
    <property type="entry name" value="FN3_dom"/>
</dbReference>
<keyword evidence="2" id="KW-0326">Glycosidase</keyword>
<dbReference type="RefSeq" id="WP_344662958.1">
    <property type="nucleotide sequence ID" value="NZ_BAAAQM010000089.1"/>
</dbReference>
<dbReference type="SMART" id="SM00637">
    <property type="entry name" value="CBD_II"/>
    <property type="match status" value="1"/>
</dbReference>
<dbReference type="InterPro" id="IPR012291">
    <property type="entry name" value="CBM2_carb-bd_dom_sf"/>
</dbReference>
<dbReference type="PANTHER" id="PTHR43576">
    <property type="entry name" value="ALPHA-L-ARABINOFURANOSIDASE C-RELATED"/>
    <property type="match status" value="1"/>
</dbReference>
<dbReference type="Pfam" id="PF00553">
    <property type="entry name" value="CBM_2"/>
    <property type="match status" value="1"/>
</dbReference>
<feature type="domain" description="CBM2" evidence="6">
    <location>
        <begin position="571"/>
        <end position="684"/>
    </location>
</feature>
<evidence type="ECO:0000259" key="6">
    <source>
        <dbReference type="PROSITE" id="PS51173"/>
    </source>
</evidence>
<dbReference type="PANTHER" id="PTHR43576:SF3">
    <property type="entry name" value="ALPHA-L-ARABINOFURANOSIDASE C"/>
    <property type="match status" value="1"/>
</dbReference>
<dbReference type="PROSITE" id="PS50853">
    <property type="entry name" value="FN3"/>
    <property type="match status" value="1"/>
</dbReference>
<keyword evidence="4" id="KW-0732">Signal</keyword>
<dbReference type="InterPro" id="IPR036116">
    <property type="entry name" value="FN3_sf"/>
</dbReference>
<evidence type="ECO:0000259" key="5">
    <source>
        <dbReference type="PROSITE" id="PS50853"/>
    </source>
</evidence>
<dbReference type="InterPro" id="IPR013780">
    <property type="entry name" value="Glyco_hydro_b"/>
</dbReference>
<sequence length="687" mass="70450">MRVRRTGALVAAGLLAAATAVAAAPSGTAATAAHVDVTVNTLEGLGTIPATGYGLNSAVWDSQMNAPAVQGLLGQAGIGMLRYPGGSYGDIYHWQTNTAPGGYVAPGTDFDSFMGTVKTIGAQPILIANYGTGTPQEAADWVQYANVTKGYGAKYWEIGNENYGNGYYGADWEADNHAGKSPTTYAQNVVQYSTAMKAVDPTIKVGAVLTLPGNWPDGVLAAGDAADWNRTVLSIAGSAVDFVIVHWYPNGTGAATALTEPAQLPGELAQLHDEIAQYAGPNGTHLGVALTEVNAGVDEDTQPDALFGADTYFTALEQGVFTVDWWDTHNGPQAISTAPDGATDYGDWGVLSSGTCVGSVCEPALNTPFPSYFALSMLSKVGHPGDRMVRAGSNQQLVAAHAVKQADGNLAVMLVNKDPANAYTVDLHYAGFTPSTATPTVFTYGDGATAITSTAQGTSATQTLPPYSIETVVLTPSGDPVSTLTAPGAPHVQVTGTQATVSWTAPAAGTATRYEVYRQFGTTSELLAESTSTSATIGNLVPGAGYTLNVLATDQYGRLSPPSDPVSFTTGTPADSTCTADYQVTAGWGSGYVAAITVTNTGPAPIDGWSLTFTFPSAGQSLGSGWNATWSSSGQNVEATSLTWNANLAANGGNSASIGFVGNNTGAYPPPTAISLNGTVCATTYLS</sequence>
<keyword evidence="3" id="KW-0624">Polysaccharide degradation</keyword>
<feature type="chain" id="PRO_5047085188" evidence="4">
    <location>
        <begin position="24"/>
        <end position="687"/>
    </location>
</feature>
<dbReference type="SUPFAM" id="SSF51445">
    <property type="entry name" value="(Trans)glycosidases"/>
    <property type="match status" value="1"/>
</dbReference>
<dbReference type="InterPro" id="IPR001919">
    <property type="entry name" value="CBD2"/>
</dbReference>
<keyword evidence="1" id="KW-0119">Carbohydrate metabolism</keyword>
<dbReference type="Gene3D" id="3.20.20.80">
    <property type="entry name" value="Glycosidases"/>
    <property type="match status" value="1"/>
</dbReference>
<keyword evidence="8" id="KW-1185">Reference proteome</keyword>
<feature type="domain" description="Fibronectin type-III" evidence="5">
    <location>
        <begin position="486"/>
        <end position="575"/>
    </location>
</feature>
<evidence type="ECO:0000256" key="2">
    <source>
        <dbReference type="ARBA" id="ARBA00023295"/>
    </source>
</evidence>
<dbReference type="SUPFAM" id="SSF49265">
    <property type="entry name" value="Fibronectin type III"/>
    <property type="match status" value="1"/>
</dbReference>
<proteinExistence type="predicted"/>
<comment type="caution">
    <text evidence="7">The sequence shown here is derived from an EMBL/GenBank/DDBJ whole genome shotgun (WGS) entry which is preliminary data.</text>
</comment>
<dbReference type="SUPFAM" id="SSF49384">
    <property type="entry name" value="Carbohydrate-binding domain"/>
    <property type="match status" value="1"/>
</dbReference>
<dbReference type="Pfam" id="PF00041">
    <property type="entry name" value="fn3"/>
    <property type="match status" value="1"/>
</dbReference>
<evidence type="ECO:0000256" key="3">
    <source>
        <dbReference type="ARBA" id="ARBA00023326"/>
    </source>
</evidence>
<name>A0ABP5EUR3_9ACTN</name>
<evidence type="ECO:0000313" key="8">
    <source>
        <dbReference type="Proteomes" id="UP001499854"/>
    </source>
</evidence>
<evidence type="ECO:0000256" key="1">
    <source>
        <dbReference type="ARBA" id="ARBA00023277"/>
    </source>
</evidence>
<dbReference type="Gene3D" id="2.60.40.1180">
    <property type="entry name" value="Golgi alpha-mannosidase II"/>
    <property type="match status" value="1"/>
</dbReference>
<dbReference type="InterPro" id="IPR008965">
    <property type="entry name" value="CBM2/CBM3_carb-bd_dom_sf"/>
</dbReference>
<evidence type="ECO:0000256" key="4">
    <source>
        <dbReference type="SAM" id="SignalP"/>
    </source>
</evidence>
<dbReference type="PROSITE" id="PS51173">
    <property type="entry name" value="CBM2"/>
    <property type="match status" value="1"/>
</dbReference>